<feature type="region of interest" description="Disordered" evidence="2">
    <location>
        <begin position="1"/>
        <end position="41"/>
    </location>
</feature>
<dbReference type="AlphaFoldDB" id="A0A2R5GTT2"/>
<accession>A0A2R5GTT2</accession>
<reference evidence="4 5" key="1">
    <citation type="submission" date="2017-12" db="EMBL/GenBank/DDBJ databases">
        <title>Sequencing, de novo assembly and annotation of complete genome of a new Thraustochytrid species, strain FCC1311.</title>
        <authorList>
            <person name="Sedici K."/>
            <person name="Godart F."/>
            <person name="Aiese Cigliano R."/>
            <person name="Sanseverino W."/>
            <person name="Barakat M."/>
            <person name="Ortet P."/>
            <person name="Marechal E."/>
            <person name="Cagnac O."/>
            <person name="Amato A."/>
        </authorList>
    </citation>
    <scope>NUCLEOTIDE SEQUENCE [LARGE SCALE GENOMIC DNA]</scope>
</reference>
<dbReference type="GO" id="GO:0005929">
    <property type="term" value="C:cilium"/>
    <property type="evidence" value="ECO:0007669"/>
    <property type="project" value="TreeGrafter"/>
</dbReference>
<organism evidence="4 5">
    <name type="scientific">Hondaea fermentalgiana</name>
    <dbReference type="NCBI Taxonomy" id="2315210"/>
    <lineage>
        <taxon>Eukaryota</taxon>
        <taxon>Sar</taxon>
        <taxon>Stramenopiles</taxon>
        <taxon>Bigyra</taxon>
        <taxon>Labyrinthulomycetes</taxon>
        <taxon>Thraustochytrida</taxon>
        <taxon>Thraustochytriidae</taxon>
        <taxon>Hondaea</taxon>
    </lineage>
</organism>
<feature type="region of interest" description="Disordered" evidence="2">
    <location>
        <begin position="396"/>
        <end position="471"/>
    </location>
</feature>
<feature type="region of interest" description="Disordered" evidence="2">
    <location>
        <begin position="59"/>
        <end position="82"/>
    </location>
</feature>
<dbReference type="InterPro" id="IPR048739">
    <property type="entry name" value="CEP104_N"/>
</dbReference>
<feature type="compositionally biased region" description="Basic residues" evidence="2">
    <location>
        <begin position="59"/>
        <end position="70"/>
    </location>
</feature>
<dbReference type="PANTHER" id="PTHR13371:SF0">
    <property type="entry name" value="CENTROSOMAL PROTEIN OF 104 KDA"/>
    <property type="match status" value="1"/>
</dbReference>
<feature type="region of interest" description="Disordered" evidence="2">
    <location>
        <begin position="321"/>
        <end position="380"/>
    </location>
</feature>
<dbReference type="Pfam" id="PF21038">
    <property type="entry name" value="CEP104_N"/>
    <property type="match status" value="1"/>
</dbReference>
<evidence type="ECO:0000313" key="4">
    <source>
        <dbReference type="EMBL" id="GBG31801.1"/>
    </source>
</evidence>
<feature type="region of interest" description="Disordered" evidence="2">
    <location>
        <begin position="289"/>
        <end position="308"/>
    </location>
</feature>
<proteinExistence type="predicted"/>
<gene>
    <name evidence="4" type="ORF">FCC1311_080262</name>
</gene>
<feature type="region of interest" description="Disordered" evidence="2">
    <location>
        <begin position="487"/>
        <end position="517"/>
    </location>
</feature>
<name>A0A2R5GTT2_9STRA</name>
<sequence length="801" mass="87384">MPERQARRRGVEATEPAFAQSKNAIEHEQEHKDQHGQSSLDRLGPLHFQAFAIQGKGGRRLRLQTRKRQGGRGGSTLAWESPPRADFPQEILLNFAPAFVHEIRILCHAAKTPSSAEIHIGETGADAVRLGRIEFSNGIASDYTASEVKCISIQRTCTYIHLIVEGCFANARNPAMQAQISALVVLGASLGQQEPIETEASSTTTPRPRSSRVQSALESLRALLDASMHHVDRQHREQAEHMKQRLEGLEAAKERAVAAEDFARAAELKVSLETLAGRALAQLETARKSRAAQENMNSGRSSASDASFRAAQDAARALIFGPKEPDPFAPKEVQPETANTTQLHSERAEDTPSSAPIQNDPGGPQLLRSTKKRIRPSVRMPTALVKGGLLMAKHVSQRANDPAKPQNLPPPDPAQSQSLDAVSSALFQPVDSNQQPRVAHGTNPTNQPKEDEEKDGAAPQSTSKDNPPIKTTFPIEQWDLALAVARRQNGSKTRAHANGREADWTQRSMSDRSELSEVSTDELKDVEAAAPIDHVPQTTIPEANDALATMTNDMESSFNRQRKTYSPREQLEHQLKCVIEESISVSDWDAAAMDYAKLAGRGLASGRPKTVTLGLDLLEVISLRFAELKQQRDDAILSLWVTCTDLLRDQDADGLLHARVRRSLQTFAGVTAESAKTLMNILQTGTTVSLDQPPSPNGEQTLSEDAQFLLSHRLEVITVLVDAVASTNAFVANLAISFVQSIPLLDAASATQRAVHVALQRLHDIRREHDETESRSHEPSSSDAESKSTPRDGESASPAEK</sequence>
<feature type="domain" description="Centrosomal protein CEP104 N-terminal" evidence="3">
    <location>
        <begin position="79"/>
        <end position="187"/>
    </location>
</feature>
<evidence type="ECO:0000256" key="2">
    <source>
        <dbReference type="SAM" id="MobiDB-lite"/>
    </source>
</evidence>
<dbReference type="PANTHER" id="PTHR13371">
    <property type="entry name" value="GLYCINE-, GLUTAMATE-, THIENYLCYCLOHEXYLPIPERIDINE-BINDING PROTEIN"/>
    <property type="match status" value="1"/>
</dbReference>
<dbReference type="InParanoid" id="A0A2R5GTT2"/>
<keyword evidence="5" id="KW-1185">Reference proteome</keyword>
<feature type="compositionally biased region" description="Polar residues" evidence="2">
    <location>
        <begin position="430"/>
        <end position="447"/>
    </location>
</feature>
<evidence type="ECO:0000256" key="1">
    <source>
        <dbReference type="SAM" id="Coils"/>
    </source>
</evidence>
<dbReference type="InterPro" id="IPR052607">
    <property type="entry name" value="CEP104-like"/>
</dbReference>
<feature type="compositionally biased region" description="Basic and acidic residues" evidence="2">
    <location>
        <begin position="24"/>
        <end position="35"/>
    </location>
</feature>
<comment type="caution">
    <text evidence="4">The sequence shown here is derived from an EMBL/GenBank/DDBJ whole genome shotgun (WGS) entry which is preliminary data.</text>
</comment>
<feature type="compositionally biased region" description="Low complexity" evidence="2">
    <location>
        <begin position="298"/>
        <end position="308"/>
    </location>
</feature>
<dbReference type="Proteomes" id="UP000241890">
    <property type="component" value="Unassembled WGS sequence"/>
</dbReference>
<protein>
    <submittedName>
        <fullName evidence="4">Centrosomal protein of 104 kDa</fullName>
    </submittedName>
</protein>
<feature type="region of interest" description="Disordered" evidence="2">
    <location>
        <begin position="766"/>
        <end position="801"/>
    </location>
</feature>
<dbReference type="EMBL" id="BEYU01000107">
    <property type="protein sequence ID" value="GBG31801.1"/>
    <property type="molecule type" value="Genomic_DNA"/>
</dbReference>
<keyword evidence="1" id="KW-0175">Coiled coil</keyword>
<feature type="compositionally biased region" description="Basic and acidic residues" evidence="2">
    <location>
        <begin position="498"/>
        <end position="517"/>
    </location>
</feature>
<evidence type="ECO:0000259" key="3">
    <source>
        <dbReference type="Pfam" id="PF21038"/>
    </source>
</evidence>
<dbReference type="OrthoDB" id="66599at2759"/>
<feature type="compositionally biased region" description="Basic and acidic residues" evidence="2">
    <location>
        <begin position="1"/>
        <end position="12"/>
    </location>
</feature>
<evidence type="ECO:0000313" key="5">
    <source>
        <dbReference type="Proteomes" id="UP000241890"/>
    </source>
</evidence>
<feature type="coiled-coil region" evidence="1">
    <location>
        <begin position="232"/>
        <end position="259"/>
    </location>
</feature>